<dbReference type="GO" id="GO:0005506">
    <property type="term" value="F:iron ion binding"/>
    <property type="evidence" value="ECO:0007669"/>
    <property type="project" value="InterPro"/>
</dbReference>
<dbReference type="InterPro" id="IPR015879">
    <property type="entry name" value="Ring_hydroxy_dOase_asu_C_dom"/>
</dbReference>
<comment type="cofactor">
    <cofactor evidence="1">
        <name>Fe cation</name>
        <dbReference type="ChEBI" id="CHEBI:24875"/>
    </cofactor>
</comment>
<dbReference type="STRING" id="1856405.BFC17_09770"/>
<dbReference type="GO" id="GO:0016491">
    <property type="term" value="F:oxidoreductase activity"/>
    <property type="evidence" value="ECO:0007669"/>
    <property type="project" value="UniProtKB-KW"/>
</dbReference>
<protein>
    <submittedName>
        <fullName evidence="8">Ring-hydroxylating oxygenase subunit alpha</fullName>
    </submittedName>
</protein>
<dbReference type="InterPro" id="IPR001663">
    <property type="entry name" value="Rng_hydr_dOase-A"/>
</dbReference>
<comment type="caution">
    <text evidence="8">The sequence shown here is derived from an EMBL/GenBank/DDBJ whole genome shotgun (WGS) entry which is preliminary data.</text>
</comment>
<evidence type="ECO:0000313" key="9">
    <source>
        <dbReference type="Proteomes" id="UP000176037"/>
    </source>
</evidence>
<keyword evidence="4" id="KW-0560">Oxidoreductase</keyword>
<reference evidence="8 9" key="1">
    <citation type="submission" date="2016-09" db="EMBL/GenBank/DDBJ databases">
        <title>Alteromonas lipolytica, a new species isolated from sea water.</title>
        <authorList>
            <person name="Wu Y.-H."/>
            <person name="Cheng H."/>
            <person name="Xu X.-W."/>
        </authorList>
    </citation>
    <scope>NUCLEOTIDE SEQUENCE [LARGE SCALE GENOMIC DNA]</scope>
    <source>
        <strain evidence="8 9">JW12</strain>
    </source>
</reference>
<dbReference type="Gene3D" id="2.102.10.10">
    <property type="entry name" value="Rieske [2Fe-2S] iron-sulphur domain"/>
    <property type="match status" value="1"/>
</dbReference>
<sequence length="356" mass="41259">MSALEYRGLVQHPSIESYFDPASSKAETDFAFAKGLNYAGHTLMVPEKFSYQVLPHYNDRYVLFNQGEGYDILSNVCLHRQAKLLDGNGRTRHIVCRLHCWGYDNHGQLKGAPHFEHKPAGKLKKEALNSWHGLLFRGRVPNMDLTALGLDTYINFDDYFFAGMETTQYHFNWKSFAEIYLENYHVFSMHPGLRQFVKPADLTWEFGADYSVQKVGLADDLLKATTPNYRHFQDNLVQRFGNEMPRYGAIWCYIYPNIMIEWYPEVLVISTVYPRGARQCTNHVEFYYPRSCLNKESGYFTAHKKAYMETAVEDEEACLLLEQGREALYLAGEEEYGPIESFLEAGVAEFYCYLSR</sequence>
<keyword evidence="6" id="KW-0411">Iron-sulfur</keyword>
<dbReference type="Proteomes" id="UP000176037">
    <property type="component" value="Unassembled WGS sequence"/>
</dbReference>
<feature type="domain" description="Rieske" evidence="7">
    <location>
        <begin position="37"/>
        <end position="137"/>
    </location>
</feature>
<dbReference type="SUPFAM" id="SSF50022">
    <property type="entry name" value="ISP domain"/>
    <property type="match status" value="1"/>
</dbReference>
<keyword evidence="9" id="KW-1185">Reference proteome</keyword>
<dbReference type="InterPro" id="IPR036922">
    <property type="entry name" value="Rieske_2Fe-2S_sf"/>
</dbReference>
<evidence type="ECO:0000259" key="7">
    <source>
        <dbReference type="PROSITE" id="PS51296"/>
    </source>
</evidence>
<dbReference type="CDD" id="cd00680">
    <property type="entry name" value="RHO_alpha_C"/>
    <property type="match status" value="1"/>
</dbReference>
<evidence type="ECO:0000256" key="6">
    <source>
        <dbReference type="ARBA" id="ARBA00023014"/>
    </source>
</evidence>
<name>A0A1E8FJ53_9ALTE</name>
<gene>
    <name evidence="8" type="ORF">BFC17_09770</name>
</gene>
<dbReference type="SUPFAM" id="SSF55961">
    <property type="entry name" value="Bet v1-like"/>
    <property type="match status" value="1"/>
</dbReference>
<organism evidence="8 9">
    <name type="scientific">Alteromonas lipolytica</name>
    <dbReference type="NCBI Taxonomy" id="1856405"/>
    <lineage>
        <taxon>Bacteria</taxon>
        <taxon>Pseudomonadati</taxon>
        <taxon>Pseudomonadota</taxon>
        <taxon>Gammaproteobacteria</taxon>
        <taxon>Alteromonadales</taxon>
        <taxon>Alteromonadaceae</taxon>
        <taxon>Alteromonas/Salinimonas group</taxon>
        <taxon>Alteromonas</taxon>
    </lineage>
</organism>
<proteinExistence type="predicted"/>
<evidence type="ECO:0000313" key="8">
    <source>
        <dbReference type="EMBL" id="OFI35960.1"/>
    </source>
</evidence>
<evidence type="ECO:0000256" key="1">
    <source>
        <dbReference type="ARBA" id="ARBA00001962"/>
    </source>
</evidence>
<evidence type="ECO:0000256" key="4">
    <source>
        <dbReference type="ARBA" id="ARBA00023002"/>
    </source>
</evidence>
<dbReference type="PROSITE" id="PS51296">
    <property type="entry name" value="RIESKE"/>
    <property type="match status" value="1"/>
</dbReference>
<dbReference type="Pfam" id="PF00355">
    <property type="entry name" value="Rieske"/>
    <property type="match status" value="1"/>
</dbReference>
<keyword evidence="3" id="KW-0479">Metal-binding</keyword>
<keyword evidence="5" id="KW-0408">Iron</keyword>
<dbReference type="EMBL" id="MJIC01000004">
    <property type="protein sequence ID" value="OFI35960.1"/>
    <property type="molecule type" value="Genomic_DNA"/>
</dbReference>
<dbReference type="AlphaFoldDB" id="A0A1E8FJ53"/>
<dbReference type="PANTHER" id="PTHR43756">
    <property type="entry name" value="CHOLINE MONOOXYGENASE, CHLOROPLASTIC"/>
    <property type="match status" value="1"/>
</dbReference>
<dbReference type="PANTHER" id="PTHR43756:SF5">
    <property type="entry name" value="CHOLINE MONOOXYGENASE, CHLOROPLASTIC"/>
    <property type="match status" value="1"/>
</dbReference>
<dbReference type="Gene3D" id="3.90.380.10">
    <property type="entry name" value="Naphthalene 1,2-dioxygenase Alpha Subunit, Chain A, domain 1"/>
    <property type="match status" value="1"/>
</dbReference>
<accession>A0A1E8FJ53</accession>
<evidence type="ECO:0000256" key="5">
    <source>
        <dbReference type="ARBA" id="ARBA00023004"/>
    </source>
</evidence>
<evidence type="ECO:0000256" key="2">
    <source>
        <dbReference type="ARBA" id="ARBA00022714"/>
    </source>
</evidence>
<dbReference type="GO" id="GO:0051537">
    <property type="term" value="F:2 iron, 2 sulfur cluster binding"/>
    <property type="evidence" value="ECO:0007669"/>
    <property type="project" value="UniProtKB-KW"/>
</dbReference>
<dbReference type="Pfam" id="PF00848">
    <property type="entry name" value="Ring_hydroxyl_A"/>
    <property type="match status" value="1"/>
</dbReference>
<keyword evidence="2" id="KW-0001">2Fe-2S</keyword>
<evidence type="ECO:0000256" key="3">
    <source>
        <dbReference type="ARBA" id="ARBA00022723"/>
    </source>
</evidence>
<dbReference type="InterPro" id="IPR017941">
    <property type="entry name" value="Rieske_2Fe-2S"/>
</dbReference>